<dbReference type="Proteomes" id="UP000039865">
    <property type="component" value="Unassembled WGS sequence"/>
</dbReference>
<dbReference type="InterPro" id="IPR037516">
    <property type="entry name" value="Tripartite_DENN"/>
</dbReference>
<dbReference type="Gene3D" id="3.40.50.11500">
    <property type="match status" value="1"/>
</dbReference>
<dbReference type="OMA" id="QKSTWEN"/>
<dbReference type="PANTHER" id="PTHR15288">
    <property type="entry name" value="DENN DOMAIN-CONTAINING PROTEIN 2"/>
    <property type="match status" value="1"/>
</dbReference>
<feature type="domain" description="UDENN" evidence="2">
    <location>
        <begin position="1"/>
        <end position="255"/>
    </location>
</feature>
<dbReference type="AlphaFoldDB" id="A0A077ZZF6"/>
<organism evidence="3 4">
    <name type="scientific">Stylonychia lemnae</name>
    <name type="common">Ciliate</name>
    <dbReference type="NCBI Taxonomy" id="5949"/>
    <lineage>
        <taxon>Eukaryota</taxon>
        <taxon>Sar</taxon>
        <taxon>Alveolata</taxon>
        <taxon>Ciliophora</taxon>
        <taxon>Intramacronucleata</taxon>
        <taxon>Spirotrichea</taxon>
        <taxon>Stichotrichia</taxon>
        <taxon>Sporadotrichida</taxon>
        <taxon>Oxytrichidae</taxon>
        <taxon>Stylonychinae</taxon>
        <taxon>Stylonychia</taxon>
    </lineage>
</organism>
<evidence type="ECO:0000313" key="4">
    <source>
        <dbReference type="Proteomes" id="UP000039865"/>
    </source>
</evidence>
<dbReference type="SMART" id="SM00799">
    <property type="entry name" value="DENN"/>
    <property type="match status" value="1"/>
</dbReference>
<feature type="region of interest" description="Disordered" evidence="1">
    <location>
        <begin position="636"/>
        <end position="665"/>
    </location>
</feature>
<evidence type="ECO:0000313" key="3">
    <source>
        <dbReference type="EMBL" id="CDW73888.1"/>
    </source>
</evidence>
<dbReference type="InterPro" id="IPR051942">
    <property type="entry name" value="DENN_domain_containing_2"/>
</dbReference>
<keyword evidence="4" id="KW-1185">Reference proteome</keyword>
<protein>
    <recommendedName>
        <fullName evidence="2">UDENN domain-containing protein</fullName>
    </recommendedName>
</protein>
<feature type="compositionally biased region" description="Basic and acidic residues" evidence="1">
    <location>
        <begin position="387"/>
        <end position="401"/>
    </location>
</feature>
<feature type="compositionally biased region" description="Low complexity" evidence="1">
    <location>
        <begin position="373"/>
        <end position="386"/>
    </location>
</feature>
<dbReference type="PROSITE" id="PS50211">
    <property type="entry name" value="DENN"/>
    <property type="match status" value="1"/>
</dbReference>
<dbReference type="InterPro" id="IPR001194">
    <property type="entry name" value="cDENN_dom"/>
</dbReference>
<proteinExistence type="predicted"/>
<sequence length="704" mass="82084">MKAPEQIYSQINTEGLLSYIKGDKFTSYLIQTVIRLPLEILFEKISVNSLVDLYHSLILDKRIIIISKEINTISTIIDCLLSILYPLKTGTYSVIPIIKQSYIEFLDAPVPYIVGVQKSTWENDLSIQQLRLLELDTQIIAYNVDQDIFVIGEPRVLNRSKYLKKSLADFKIGMSLVHIYTQRMMIFQVFYNYFLRVLQNINKFQNFGIFEPESYIDQEVSKQEDQSYYQEFFQTLIFLSSLQDILDNLAERDTRSIKESLELQHQQIQKINYLIQTKAHLVSLEQCDKLIEMQNKLKKKQNNQIMVKDLIQIDTSIKNEIKETVDKNKKERYSLVQPSSSSSKKDKLNKRQMNNFQRPRRSPEQSKVNVPANQNFNNTINSNSPNRDSRKIRNSSLEKPKKSNALMKKRSRDSSNEETNQYFLFKKELVLQNPKFIQSYESSRTSIGPKLMNNHNKKKTPSPPVYQINLSELANLSSNQKPIAKGLNQFHTNRKQDPKQFKSLSPRGNFVSKFSKKSSQQLPINLAKKYVLQQQLMQGGLINPSPSPNISQDLKLQQQYQTAKVQKKSSHTKLTKFDSQKLLIQPSIAQRQKNPDDEVSTENLSFMHDDLEEESKVHQVYTNKNRQYAASIHQYYQQNTDPPRLEKQNSKKSKDRSRQSPYREVRDFSQRLKAGSHMVFGFDSSSKLFQSNSRQNLNYQLNND</sequence>
<dbReference type="OrthoDB" id="6019893at2759"/>
<dbReference type="Pfam" id="PF02141">
    <property type="entry name" value="DENN"/>
    <property type="match status" value="1"/>
</dbReference>
<evidence type="ECO:0000259" key="2">
    <source>
        <dbReference type="PROSITE" id="PS50211"/>
    </source>
</evidence>
<reference evidence="3 4" key="1">
    <citation type="submission" date="2014-06" db="EMBL/GenBank/DDBJ databases">
        <authorList>
            <person name="Swart Estienne"/>
        </authorList>
    </citation>
    <scope>NUCLEOTIDE SEQUENCE [LARGE SCALE GENOMIC DNA]</scope>
    <source>
        <strain evidence="3 4">130c</strain>
    </source>
</reference>
<dbReference type="InterPro" id="IPR043153">
    <property type="entry name" value="DENN_C"/>
</dbReference>
<gene>
    <name evidence="3" type="primary">Contig8945.g9564</name>
    <name evidence="3" type="ORF">STYLEM_2878</name>
</gene>
<dbReference type="PANTHER" id="PTHR15288:SF0">
    <property type="entry name" value="UDENN DOMAIN-CONTAINING PROTEIN"/>
    <property type="match status" value="1"/>
</dbReference>
<dbReference type="EMBL" id="CCKQ01002782">
    <property type="protein sequence ID" value="CDW73888.1"/>
    <property type="molecule type" value="Genomic_DNA"/>
</dbReference>
<evidence type="ECO:0000256" key="1">
    <source>
        <dbReference type="SAM" id="MobiDB-lite"/>
    </source>
</evidence>
<name>A0A077ZZF6_STYLE</name>
<feature type="compositionally biased region" description="Basic and acidic residues" evidence="1">
    <location>
        <begin position="656"/>
        <end position="665"/>
    </location>
</feature>
<accession>A0A077ZZF6</accession>
<dbReference type="InParanoid" id="A0A077ZZF6"/>
<feature type="region of interest" description="Disordered" evidence="1">
    <location>
        <begin position="327"/>
        <end position="418"/>
    </location>
</feature>